<feature type="region of interest" description="Disordered" evidence="1">
    <location>
        <begin position="1"/>
        <end position="35"/>
    </location>
</feature>
<proteinExistence type="predicted"/>
<feature type="compositionally biased region" description="Low complexity" evidence="1">
    <location>
        <begin position="1"/>
        <end position="25"/>
    </location>
</feature>
<dbReference type="EMBL" id="OU594963">
    <property type="protein sequence ID" value="CAG9286385.1"/>
    <property type="molecule type" value="Genomic_DNA"/>
</dbReference>
<organism evidence="2">
    <name type="scientific">Phaeodactylum tricornutum</name>
    <name type="common">Diatom</name>
    <dbReference type="NCBI Taxonomy" id="2850"/>
    <lineage>
        <taxon>Eukaryota</taxon>
        <taxon>Sar</taxon>
        <taxon>Stramenopiles</taxon>
        <taxon>Ochrophyta</taxon>
        <taxon>Bacillariophyta</taxon>
        <taxon>Bacillariophyceae</taxon>
        <taxon>Bacillariophycidae</taxon>
        <taxon>Naviculales</taxon>
        <taxon>Phaeodactylaceae</taxon>
        <taxon>Phaeodactylum</taxon>
    </lineage>
</organism>
<accession>A0A8J9T960</accession>
<sequence>MPCISTTAPTSSPSSTTTLSASEAPNDAGGSPQDFPSNMSLISLLVRGNIHRASKMKGITTSGIADYERSRQSPSTDLMLSEWSANAGEGQTRYDHNASTSVSLVVSGGAFYQSLHDVLESTLQELDCISDCIALETTSTQLRQRKGTSPQFDAMLFARQ</sequence>
<name>A0A8J9T960_PHATR</name>
<dbReference type="Proteomes" id="UP000836788">
    <property type="component" value="Chromosome 22"/>
</dbReference>
<gene>
    <name evidence="2" type="ORF">PTTT1_LOCUS32146</name>
</gene>
<evidence type="ECO:0000313" key="2">
    <source>
        <dbReference type="EMBL" id="CAG9286385.1"/>
    </source>
</evidence>
<dbReference type="AlphaFoldDB" id="A0A8J9T960"/>
<reference evidence="2" key="1">
    <citation type="submission" date="2022-02" db="EMBL/GenBank/DDBJ databases">
        <authorList>
            <person name="Giguere J D."/>
        </authorList>
    </citation>
    <scope>NUCLEOTIDE SEQUENCE</scope>
    <source>
        <strain evidence="2">CCAP 1055/1</strain>
    </source>
</reference>
<protein>
    <submittedName>
        <fullName evidence="2">Uncharacterized protein</fullName>
    </submittedName>
</protein>
<evidence type="ECO:0000256" key="1">
    <source>
        <dbReference type="SAM" id="MobiDB-lite"/>
    </source>
</evidence>